<dbReference type="EMBL" id="GBRH01275294">
    <property type="protein sequence ID" value="JAD22601.1"/>
    <property type="molecule type" value="Transcribed_RNA"/>
</dbReference>
<reference evidence="1" key="1">
    <citation type="submission" date="2014-09" db="EMBL/GenBank/DDBJ databases">
        <authorList>
            <person name="Magalhaes I.L.F."/>
            <person name="Oliveira U."/>
            <person name="Santos F.R."/>
            <person name="Vidigal T.H.D.A."/>
            <person name="Brescovit A.D."/>
            <person name="Santos A.J."/>
        </authorList>
    </citation>
    <scope>NUCLEOTIDE SEQUENCE</scope>
    <source>
        <tissue evidence="1">Shoot tissue taken approximately 20 cm above the soil surface</tissue>
    </source>
</reference>
<dbReference type="AlphaFoldDB" id="A0A0A8Y8N3"/>
<evidence type="ECO:0000313" key="1">
    <source>
        <dbReference type="EMBL" id="JAD22601.1"/>
    </source>
</evidence>
<organism evidence="1">
    <name type="scientific">Arundo donax</name>
    <name type="common">Giant reed</name>
    <name type="synonym">Donax arundinaceus</name>
    <dbReference type="NCBI Taxonomy" id="35708"/>
    <lineage>
        <taxon>Eukaryota</taxon>
        <taxon>Viridiplantae</taxon>
        <taxon>Streptophyta</taxon>
        <taxon>Embryophyta</taxon>
        <taxon>Tracheophyta</taxon>
        <taxon>Spermatophyta</taxon>
        <taxon>Magnoliopsida</taxon>
        <taxon>Liliopsida</taxon>
        <taxon>Poales</taxon>
        <taxon>Poaceae</taxon>
        <taxon>PACMAD clade</taxon>
        <taxon>Arundinoideae</taxon>
        <taxon>Arundineae</taxon>
        <taxon>Arundo</taxon>
    </lineage>
</organism>
<protein>
    <submittedName>
        <fullName evidence="1">Uncharacterized protein</fullName>
    </submittedName>
</protein>
<accession>A0A0A8Y8N3</accession>
<sequence length="44" mass="5254">MVEYWQCVAGNDHMDQNLDEVWYELQMALLGFQNTNMKRTLDVC</sequence>
<proteinExistence type="predicted"/>
<reference evidence="1" key="2">
    <citation type="journal article" date="2015" name="Data Brief">
        <title>Shoot transcriptome of the giant reed, Arundo donax.</title>
        <authorList>
            <person name="Barrero R.A."/>
            <person name="Guerrero F.D."/>
            <person name="Moolhuijzen P."/>
            <person name="Goolsby J.A."/>
            <person name="Tidwell J."/>
            <person name="Bellgard S.E."/>
            <person name="Bellgard M.I."/>
        </authorList>
    </citation>
    <scope>NUCLEOTIDE SEQUENCE</scope>
    <source>
        <tissue evidence="1">Shoot tissue taken approximately 20 cm above the soil surface</tissue>
    </source>
</reference>
<name>A0A0A8Y8N3_ARUDO</name>